<evidence type="ECO:0000313" key="3">
    <source>
        <dbReference type="Proteomes" id="UP000199334"/>
    </source>
</evidence>
<reference evidence="2 3" key="1">
    <citation type="submission" date="2016-10" db="EMBL/GenBank/DDBJ databases">
        <authorList>
            <person name="de Groot N.N."/>
        </authorList>
    </citation>
    <scope>NUCLEOTIDE SEQUENCE [LARGE SCALE GENOMIC DNA]</scope>
    <source>
        <strain evidence="2 3">CGMCC 1.3442</strain>
    </source>
</reference>
<evidence type="ECO:0000313" key="2">
    <source>
        <dbReference type="EMBL" id="SDN18347.1"/>
    </source>
</evidence>
<dbReference type="STRING" id="237069.SAMN05216498_1612"/>
<keyword evidence="1" id="KW-0812">Transmembrane</keyword>
<dbReference type="AlphaFoldDB" id="A0A1G9ZBB4"/>
<organism evidence="2 3">
    <name type="scientific">Tenuibacillus multivorans</name>
    <dbReference type="NCBI Taxonomy" id="237069"/>
    <lineage>
        <taxon>Bacteria</taxon>
        <taxon>Bacillati</taxon>
        <taxon>Bacillota</taxon>
        <taxon>Bacilli</taxon>
        <taxon>Bacillales</taxon>
        <taxon>Bacillaceae</taxon>
        <taxon>Tenuibacillus</taxon>
    </lineage>
</organism>
<sequence length="128" mass="15130">MIYVITSLFVVGLVLFIISFFLHNRFDELEKQIDQLSISTLQDGYVLKNKIKVLEEELLTDPMDLTNLRQHMKEQQQKEADKEPAIVKNVKALYEQDYTLDQIEEKTGLRQEDIRVIVNQRNKNESFK</sequence>
<accession>A0A1G9ZBB4</accession>
<dbReference type="Proteomes" id="UP000199334">
    <property type="component" value="Unassembled WGS sequence"/>
</dbReference>
<protein>
    <submittedName>
        <fullName evidence="2">Uncharacterized protein</fullName>
    </submittedName>
</protein>
<keyword evidence="1" id="KW-0472">Membrane</keyword>
<evidence type="ECO:0000256" key="1">
    <source>
        <dbReference type="SAM" id="Phobius"/>
    </source>
</evidence>
<dbReference type="EMBL" id="FNIG01000003">
    <property type="protein sequence ID" value="SDN18347.1"/>
    <property type="molecule type" value="Genomic_DNA"/>
</dbReference>
<dbReference type="RefSeq" id="WP_176752968.1">
    <property type="nucleotide sequence ID" value="NZ_BJVZ01000011.1"/>
</dbReference>
<proteinExistence type="predicted"/>
<name>A0A1G9ZBB4_9BACI</name>
<feature type="transmembrane region" description="Helical" evidence="1">
    <location>
        <begin position="6"/>
        <end position="23"/>
    </location>
</feature>
<keyword evidence="3" id="KW-1185">Reference proteome</keyword>
<keyword evidence="1" id="KW-1133">Transmembrane helix</keyword>
<gene>
    <name evidence="2" type="ORF">SAMN05216498_1612</name>
</gene>